<organism evidence="2 3">
    <name type="scientific">Clostridium argentinense CDC 2741</name>
    <dbReference type="NCBI Taxonomy" id="1418104"/>
    <lineage>
        <taxon>Bacteria</taxon>
        <taxon>Bacillati</taxon>
        <taxon>Bacillota</taxon>
        <taxon>Clostridia</taxon>
        <taxon>Eubacteriales</taxon>
        <taxon>Clostridiaceae</taxon>
        <taxon>Clostridium</taxon>
    </lineage>
</organism>
<dbReference type="EMBL" id="AYSO01000010">
    <property type="protein sequence ID" value="KIE48378.1"/>
    <property type="molecule type" value="Genomic_DNA"/>
</dbReference>
<keyword evidence="1" id="KW-0812">Transmembrane</keyword>
<keyword evidence="1" id="KW-0472">Membrane</keyword>
<dbReference type="AlphaFoldDB" id="A0A0C1U9N8"/>
<evidence type="ECO:0000256" key="1">
    <source>
        <dbReference type="SAM" id="Phobius"/>
    </source>
</evidence>
<accession>A0A0C1U9N8</accession>
<sequence>METTAIFFLVFFWGCILTAIVGTLSSLLRHQRTEK</sequence>
<evidence type="ECO:0000313" key="3">
    <source>
        <dbReference type="Proteomes" id="UP000031366"/>
    </source>
</evidence>
<comment type="caution">
    <text evidence="2">The sequence shown here is derived from an EMBL/GenBank/DDBJ whole genome shotgun (WGS) entry which is preliminary data.</text>
</comment>
<evidence type="ECO:0000313" key="2">
    <source>
        <dbReference type="EMBL" id="KIE48378.1"/>
    </source>
</evidence>
<reference evidence="2 3" key="1">
    <citation type="journal article" date="2015" name="Infect. Genet. Evol.">
        <title>Genomic sequences of six botulinum neurotoxin-producing strains representing three clostridial species illustrate the mobility and diversity of botulinum neurotoxin genes.</title>
        <authorList>
            <person name="Smith T.J."/>
            <person name="Hill K.K."/>
            <person name="Xie G."/>
            <person name="Foley B.T."/>
            <person name="Williamson C.H."/>
            <person name="Foster J.T."/>
            <person name="Johnson S.L."/>
            <person name="Chertkov O."/>
            <person name="Teshima H."/>
            <person name="Gibbons H.S."/>
            <person name="Johnsky L.A."/>
            <person name="Karavis M.A."/>
            <person name="Smith L.A."/>
        </authorList>
    </citation>
    <scope>NUCLEOTIDE SEQUENCE [LARGE SCALE GENOMIC DNA]</scope>
    <source>
        <strain evidence="2 3">CDC 2741</strain>
    </source>
</reference>
<keyword evidence="3" id="KW-1185">Reference proteome</keyword>
<proteinExistence type="predicted"/>
<dbReference type="Proteomes" id="UP000031366">
    <property type="component" value="Unassembled WGS sequence"/>
</dbReference>
<feature type="transmembrane region" description="Helical" evidence="1">
    <location>
        <begin position="6"/>
        <end position="28"/>
    </location>
</feature>
<protein>
    <submittedName>
        <fullName evidence="2">Putative membrane protein</fullName>
    </submittedName>
</protein>
<gene>
    <name evidence="2" type="ORF">U732_4122</name>
</gene>
<name>A0A0C1U9N8_9CLOT</name>
<keyword evidence="1" id="KW-1133">Transmembrane helix</keyword>